<dbReference type="GO" id="GO:0051010">
    <property type="term" value="F:microtubule plus-end binding"/>
    <property type="evidence" value="ECO:0007669"/>
    <property type="project" value="TreeGrafter"/>
</dbReference>
<evidence type="ECO:0000256" key="6">
    <source>
        <dbReference type="ARBA" id="ARBA00023212"/>
    </source>
</evidence>
<gene>
    <name evidence="10" type="ORF">DM01DRAFT_1290465</name>
</gene>
<evidence type="ECO:0000256" key="5">
    <source>
        <dbReference type="ARBA" id="ARBA00023054"/>
    </source>
</evidence>
<dbReference type="PANTHER" id="PTHR18916">
    <property type="entry name" value="DYNACTIN 1-RELATED MICROTUBULE-BINDING"/>
    <property type="match status" value="1"/>
</dbReference>
<keyword evidence="11" id="KW-1185">Reference proteome</keyword>
<keyword evidence="4" id="KW-0677">Repeat</keyword>
<dbReference type="InterPro" id="IPR036859">
    <property type="entry name" value="CAP-Gly_dom_sf"/>
</dbReference>
<evidence type="ECO:0000313" key="10">
    <source>
        <dbReference type="EMBL" id="ORX50600.1"/>
    </source>
</evidence>
<dbReference type="Pfam" id="PF16641">
    <property type="entry name" value="CLIP1_ZNF"/>
    <property type="match status" value="2"/>
</dbReference>
<evidence type="ECO:0000313" key="11">
    <source>
        <dbReference type="Proteomes" id="UP000242146"/>
    </source>
</evidence>
<feature type="domain" description="CAP-Gly" evidence="9">
    <location>
        <begin position="11"/>
        <end position="54"/>
    </location>
</feature>
<feature type="coiled-coil region" evidence="7">
    <location>
        <begin position="407"/>
        <end position="455"/>
    </location>
</feature>
<dbReference type="SMART" id="SM01052">
    <property type="entry name" value="CAP_GLY"/>
    <property type="match status" value="1"/>
</dbReference>
<feature type="compositionally biased region" description="Polar residues" evidence="8">
    <location>
        <begin position="199"/>
        <end position="216"/>
    </location>
</feature>
<dbReference type="InterPro" id="IPR000938">
    <property type="entry name" value="CAP-Gly_domain"/>
</dbReference>
<comment type="subcellular location">
    <subcellularLocation>
        <location evidence="1">Cytoplasm</location>
        <location evidence="1">Cytoskeleton</location>
    </subcellularLocation>
</comment>
<feature type="coiled-coil region" evidence="7">
    <location>
        <begin position="578"/>
        <end position="835"/>
    </location>
</feature>
<dbReference type="InterPro" id="IPR032108">
    <property type="entry name" value="CLIP1_ZNF"/>
</dbReference>
<dbReference type="Gene3D" id="2.30.30.190">
    <property type="entry name" value="CAP Gly-rich-like domain"/>
    <property type="match status" value="1"/>
</dbReference>
<dbReference type="Pfam" id="PF01302">
    <property type="entry name" value="CAP_GLY"/>
    <property type="match status" value="1"/>
</dbReference>
<sequence>MNIVGTLKFLGPIPSKPGVFAGIQLDIVGTGKNDGSFQGARFFSCPPETGIFVASTKVAPLNVRTPSPPSPMNANGRSRSSLSQRTSSITKGSRAERYIGMTASQLTQRQPASQPRRPLTRNGTAKSASKRLSTASSVSSSSRKQSISSMTSPTPSSRRTTANFSAMTAPEEEDQDDQFLLNGHDENSQLIDTPVPPNLATSESTDANGHQAGEWSSQFQQLQTRIEILEAENKYLKLENTQNKSAEQILERSLVLDDNAGFTVEAHKAVVDEIKQDHEAKRRAWTSDMETLQSTIKKLEQRVFELETEHSELIKERDELLGKLADGRKIQSQLEHQVKDLEQKVVVAEANAAAALASKTVQTTANFYSDDPDAMQERQRQMEMDLEDVHEKLMSMTDAMHAKDIFFASLSEQVEQHRNMVEEKERELRRLRMDMEKTHRDNERLRDELNDMHTKFEAHATCVTHDEYERLKRDHAVAKEQLSKEASTVDDYRKRIQSLEETVDDLKKAGMESIELYENSVELHRVAMDTIQRELQDEQHKLQAITTEKDQMAKTHADAMDTYDETVAFLKQQHATKLDAFATERQGWEATIAKLKQDIHQLIDSKPLDAQDTMDKLKQAWSLEREQLQAQADQHKKQWTEEQQEHQATRQTLDEVMEQNKASDQQIKKDKQQLEVRVQQLERQFEEERQGRAKLQEDWTQLTEQHKKTDGDLRRAVELKEKQERQLAMTKADLTSAETMLKSLRSSSSEMDAWISGKEGESKQIQLLRQEITRLEAQAEMLTKQQKANSAEAVQRLQTENKQLLTDYDTLKEEHKQLETECLKWMDEVEKLHKENAAADPAPTTAGPASEEIAGTNDDPGKKSDWQRQMERQQLEHRAELRQLKDQLMDAERNHQRQVKTLNRDITELEGIIEGKIFKEADLEEALEKERKASKRLRHDIIELQDQVKANREPLASSSTTHLASPPTEDNTAPYCEICEAYGHDLMSCTAVLDDIPKAESAELYCENCDIHGQHDTNDCPSQNDTF</sequence>
<feature type="region of interest" description="Disordered" evidence="8">
    <location>
        <begin position="62"/>
        <end position="162"/>
    </location>
</feature>
<evidence type="ECO:0000256" key="1">
    <source>
        <dbReference type="ARBA" id="ARBA00004245"/>
    </source>
</evidence>
<name>A0A1X2GCJ8_9FUNG</name>
<feature type="region of interest" description="Disordered" evidence="8">
    <location>
        <begin position="187"/>
        <end position="216"/>
    </location>
</feature>
<evidence type="ECO:0000256" key="8">
    <source>
        <dbReference type="SAM" id="MobiDB-lite"/>
    </source>
</evidence>
<dbReference type="GO" id="GO:0035371">
    <property type="term" value="C:microtubule plus-end"/>
    <property type="evidence" value="ECO:0007669"/>
    <property type="project" value="TreeGrafter"/>
</dbReference>
<accession>A0A1X2GCJ8</accession>
<feature type="compositionally biased region" description="Low complexity" evidence="8">
    <location>
        <begin position="77"/>
        <end position="88"/>
    </location>
</feature>
<dbReference type="GO" id="GO:0005634">
    <property type="term" value="C:nucleus"/>
    <property type="evidence" value="ECO:0007669"/>
    <property type="project" value="TreeGrafter"/>
</dbReference>
<evidence type="ECO:0000259" key="9">
    <source>
        <dbReference type="PROSITE" id="PS50245"/>
    </source>
</evidence>
<feature type="compositionally biased region" description="Polar residues" evidence="8">
    <location>
        <begin position="102"/>
        <end position="113"/>
    </location>
</feature>
<proteinExistence type="predicted"/>
<comment type="caution">
    <text evidence="10">The sequence shown here is derived from an EMBL/GenBank/DDBJ whole genome shotgun (WGS) entry which is preliminary data.</text>
</comment>
<dbReference type="SUPFAM" id="SSF74924">
    <property type="entry name" value="Cap-Gly domain"/>
    <property type="match status" value="1"/>
</dbReference>
<evidence type="ECO:0000256" key="7">
    <source>
        <dbReference type="SAM" id="Coils"/>
    </source>
</evidence>
<feature type="compositionally biased region" description="Low complexity" evidence="8">
    <location>
        <begin position="838"/>
        <end position="849"/>
    </location>
</feature>
<keyword evidence="2" id="KW-0963">Cytoplasm</keyword>
<evidence type="ECO:0000256" key="4">
    <source>
        <dbReference type="ARBA" id="ARBA00022737"/>
    </source>
</evidence>
<dbReference type="PANTHER" id="PTHR18916:SF85">
    <property type="entry name" value="TUBULIN-FOLDING COFACTOR B"/>
    <property type="match status" value="1"/>
</dbReference>
<keyword evidence="3" id="KW-0493">Microtubule</keyword>
<evidence type="ECO:0000256" key="2">
    <source>
        <dbReference type="ARBA" id="ARBA00022490"/>
    </source>
</evidence>
<dbReference type="Proteomes" id="UP000242146">
    <property type="component" value="Unassembled WGS sequence"/>
</dbReference>
<evidence type="ECO:0000256" key="3">
    <source>
        <dbReference type="ARBA" id="ARBA00022701"/>
    </source>
</evidence>
<feature type="compositionally biased region" description="Low complexity" evidence="8">
    <location>
        <begin position="124"/>
        <end position="161"/>
    </location>
</feature>
<feature type="coiled-coil region" evidence="7">
    <location>
        <begin position="282"/>
        <end position="358"/>
    </location>
</feature>
<dbReference type="AlphaFoldDB" id="A0A1X2GCJ8"/>
<protein>
    <recommendedName>
        <fullName evidence="9">CAP-Gly domain-containing protein</fullName>
    </recommendedName>
</protein>
<keyword evidence="5 7" id="KW-0175">Coiled coil</keyword>
<dbReference type="EMBL" id="MCGT01000023">
    <property type="protein sequence ID" value="ORX50600.1"/>
    <property type="molecule type" value="Genomic_DNA"/>
</dbReference>
<dbReference type="GO" id="GO:0005938">
    <property type="term" value="C:cell cortex"/>
    <property type="evidence" value="ECO:0007669"/>
    <property type="project" value="TreeGrafter"/>
</dbReference>
<dbReference type="OrthoDB" id="2130750at2759"/>
<organism evidence="10 11">
    <name type="scientific">Hesseltinella vesiculosa</name>
    <dbReference type="NCBI Taxonomy" id="101127"/>
    <lineage>
        <taxon>Eukaryota</taxon>
        <taxon>Fungi</taxon>
        <taxon>Fungi incertae sedis</taxon>
        <taxon>Mucoromycota</taxon>
        <taxon>Mucoromycotina</taxon>
        <taxon>Mucoromycetes</taxon>
        <taxon>Mucorales</taxon>
        <taxon>Cunninghamellaceae</taxon>
        <taxon>Hesseltinella</taxon>
    </lineage>
</organism>
<feature type="coiled-coil region" evidence="7">
    <location>
        <begin position="482"/>
        <end position="548"/>
    </location>
</feature>
<dbReference type="STRING" id="101127.A0A1X2GCJ8"/>
<reference evidence="10 11" key="1">
    <citation type="submission" date="2016-07" db="EMBL/GenBank/DDBJ databases">
        <title>Pervasive Adenine N6-methylation of Active Genes in Fungi.</title>
        <authorList>
            <consortium name="DOE Joint Genome Institute"/>
            <person name="Mondo S.J."/>
            <person name="Dannebaum R.O."/>
            <person name="Kuo R.C."/>
            <person name="Labutti K."/>
            <person name="Haridas S."/>
            <person name="Kuo A."/>
            <person name="Salamov A."/>
            <person name="Ahrendt S.R."/>
            <person name="Lipzen A."/>
            <person name="Sullivan W."/>
            <person name="Andreopoulos W.B."/>
            <person name="Clum A."/>
            <person name="Lindquist E."/>
            <person name="Daum C."/>
            <person name="Ramamoorthy G.K."/>
            <person name="Gryganskyi A."/>
            <person name="Culley D."/>
            <person name="Magnuson J.K."/>
            <person name="James T.Y."/>
            <person name="O'Malley M.A."/>
            <person name="Stajich J.E."/>
            <person name="Spatafora J.W."/>
            <person name="Visel A."/>
            <person name="Grigoriev I.V."/>
        </authorList>
    </citation>
    <scope>NUCLEOTIDE SEQUENCE [LARGE SCALE GENOMIC DNA]</scope>
    <source>
        <strain evidence="10 11">NRRL 3301</strain>
    </source>
</reference>
<dbReference type="GO" id="GO:0031122">
    <property type="term" value="P:cytoplasmic microtubule organization"/>
    <property type="evidence" value="ECO:0007669"/>
    <property type="project" value="TreeGrafter"/>
</dbReference>
<keyword evidence="6" id="KW-0206">Cytoskeleton</keyword>
<feature type="region of interest" description="Disordered" evidence="8">
    <location>
        <begin position="835"/>
        <end position="864"/>
    </location>
</feature>
<dbReference type="PROSITE" id="PS50245">
    <property type="entry name" value="CAP_GLY_2"/>
    <property type="match status" value="1"/>
</dbReference>
<feature type="coiled-coil region" evidence="7">
    <location>
        <begin position="867"/>
        <end position="947"/>
    </location>
</feature>